<sequence length="196" mass="21824">MKKLLLLLLFSVNCHALGEIALTNSDINFEPFLSDSLQISLSQYAEQPLALTPDLVGTKPYIINSTTQQNWNFVSNEVVPMLLIESVAAAYSYWASKDPATAGTFLGLSGLFLLDMENRKVGAIGALTLGALGLYNINIDEDEKSEGEIFRDNMIGVNLIFLSMATTHLLFPRLQGDISIYPQGKDTWFINYQYRF</sequence>
<name>A0A151JCY3_9VIBR</name>
<dbReference type="RefSeq" id="WP_061894338.1">
    <property type="nucleotide sequence ID" value="NZ_CP035922.1"/>
</dbReference>
<organism evidence="2 3">
    <name type="scientific">Vibrio cidicii</name>
    <dbReference type="NCBI Taxonomy" id="1763883"/>
    <lineage>
        <taxon>Bacteria</taxon>
        <taxon>Pseudomonadati</taxon>
        <taxon>Pseudomonadota</taxon>
        <taxon>Gammaproteobacteria</taxon>
        <taxon>Vibrionales</taxon>
        <taxon>Vibrionaceae</taxon>
        <taxon>Vibrio</taxon>
    </lineage>
</organism>
<dbReference type="Proteomes" id="UP000075349">
    <property type="component" value="Unassembled WGS sequence"/>
</dbReference>
<evidence type="ECO:0000256" key="1">
    <source>
        <dbReference type="SAM" id="SignalP"/>
    </source>
</evidence>
<reference evidence="3" key="1">
    <citation type="submission" date="2015-12" db="EMBL/GenBank/DDBJ databases">
        <authorList>
            <person name="Tarr C.L."/>
            <person name="Gladney L.M."/>
        </authorList>
    </citation>
    <scope>NUCLEOTIDE SEQUENCE [LARGE SCALE GENOMIC DNA]</scope>
    <source>
        <strain evidence="3">2756-81</strain>
    </source>
</reference>
<evidence type="ECO:0000313" key="2">
    <source>
        <dbReference type="EMBL" id="KYN23649.1"/>
    </source>
</evidence>
<gene>
    <name evidence="2" type="ORF">AUQ44_16995</name>
</gene>
<feature type="chain" id="PRO_5007582601" description="Lipid A 3-O-deacylase" evidence="1">
    <location>
        <begin position="17"/>
        <end position="196"/>
    </location>
</feature>
<protein>
    <recommendedName>
        <fullName evidence="4">Lipid A 3-O-deacylase</fullName>
    </recommendedName>
</protein>
<dbReference type="AlphaFoldDB" id="A0A151JCY3"/>
<dbReference type="GeneID" id="95681066"/>
<dbReference type="EMBL" id="LOMK01000002">
    <property type="protein sequence ID" value="KYN23649.1"/>
    <property type="molecule type" value="Genomic_DNA"/>
</dbReference>
<keyword evidence="1" id="KW-0732">Signal</keyword>
<evidence type="ECO:0008006" key="4">
    <source>
        <dbReference type="Google" id="ProtNLM"/>
    </source>
</evidence>
<proteinExistence type="predicted"/>
<feature type="signal peptide" evidence="1">
    <location>
        <begin position="1"/>
        <end position="16"/>
    </location>
</feature>
<comment type="caution">
    <text evidence="2">The sequence shown here is derived from an EMBL/GenBank/DDBJ whole genome shotgun (WGS) entry which is preliminary data.</text>
</comment>
<evidence type="ECO:0000313" key="3">
    <source>
        <dbReference type="Proteomes" id="UP000075349"/>
    </source>
</evidence>
<accession>A0A151JCY3</accession>